<dbReference type="EMBL" id="VOBQ01000011">
    <property type="protein sequence ID" value="TWO70594.1"/>
    <property type="molecule type" value="Genomic_DNA"/>
</dbReference>
<feature type="domain" description="RDD" evidence="7">
    <location>
        <begin position="7"/>
        <end position="131"/>
    </location>
</feature>
<evidence type="ECO:0000313" key="8">
    <source>
        <dbReference type="EMBL" id="TWO70594.1"/>
    </source>
</evidence>
<feature type="transmembrane region" description="Helical" evidence="6">
    <location>
        <begin position="45"/>
        <end position="68"/>
    </location>
</feature>
<dbReference type="RefSeq" id="WP_145893586.1">
    <property type="nucleotide sequence ID" value="NZ_VOBQ01000011.1"/>
</dbReference>
<dbReference type="InterPro" id="IPR051791">
    <property type="entry name" value="Pra-immunoreactive"/>
</dbReference>
<gene>
    <name evidence="8" type="ORF">FN976_13605</name>
</gene>
<protein>
    <submittedName>
        <fullName evidence="8">RDD family protein</fullName>
    </submittedName>
</protein>
<evidence type="ECO:0000256" key="4">
    <source>
        <dbReference type="ARBA" id="ARBA00022989"/>
    </source>
</evidence>
<comment type="caution">
    <text evidence="8">The sequence shown here is derived from an EMBL/GenBank/DDBJ whole genome shotgun (WGS) entry which is preliminary data.</text>
</comment>
<dbReference type="OrthoDB" id="5298807at2"/>
<evidence type="ECO:0000259" key="7">
    <source>
        <dbReference type="Pfam" id="PF06271"/>
    </source>
</evidence>
<keyword evidence="9" id="KW-1185">Reference proteome</keyword>
<dbReference type="GO" id="GO:0005886">
    <property type="term" value="C:plasma membrane"/>
    <property type="evidence" value="ECO:0007669"/>
    <property type="project" value="UniProtKB-SubCell"/>
</dbReference>
<dbReference type="PANTHER" id="PTHR36115:SF4">
    <property type="entry name" value="MEMBRANE PROTEIN"/>
    <property type="match status" value="1"/>
</dbReference>
<dbReference type="PANTHER" id="PTHR36115">
    <property type="entry name" value="PROLINE-RICH ANTIGEN HOMOLOG-RELATED"/>
    <property type="match status" value="1"/>
</dbReference>
<dbReference type="Pfam" id="PF06271">
    <property type="entry name" value="RDD"/>
    <property type="match status" value="1"/>
</dbReference>
<dbReference type="AlphaFoldDB" id="A0A562ZR00"/>
<evidence type="ECO:0000256" key="3">
    <source>
        <dbReference type="ARBA" id="ARBA00022692"/>
    </source>
</evidence>
<evidence type="ECO:0000256" key="2">
    <source>
        <dbReference type="ARBA" id="ARBA00022475"/>
    </source>
</evidence>
<dbReference type="Proteomes" id="UP000318199">
    <property type="component" value="Unassembled WGS sequence"/>
</dbReference>
<evidence type="ECO:0000256" key="6">
    <source>
        <dbReference type="SAM" id="Phobius"/>
    </source>
</evidence>
<evidence type="ECO:0000313" key="9">
    <source>
        <dbReference type="Proteomes" id="UP000318199"/>
    </source>
</evidence>
<keyword evidence="5 6" id="KW-0472">Membrane</keyword>
<reference evidence="8 9" key="1">
    <citation type="submission" date="2019-07" db="EMBL/GenBank/DDBJ databases">
        <title>Caenimonas sedimenti sp. nov., isolated from activated sludge.</title>
        <authorList>
            <person name="Xu J."/>
        </authorList>
    </citation>
    <scope>NUCLEOTIDE SEQUENCE [LARGE SCALE GENOMIC DNA]</scope>
    <source>
        <strain evidence="8 9">HX-9-20</strain>
    </source>
</reference>
<keyword evidence="2" id="KW-1003">Cell membrane</keyword>
<evidence type="ECO:0000256" key="5">
    <source>
        <dbReference type="ARBA" id="ARBA00023136"/>
    </source>
</evidence>
<proteinExistence type="predicted"/>
<comment type="subcellular location">
    <subcellularLocation>
        <location evidence="1">Cell membrane</location>
        <topology evidence="1">Multi-pass membrane protein</topology>
    </subcellularLocation>
</comment>
<evidence type="ECO:0000256" key="1">
    <source>
        <dbReference type="ARBA" id="ARBA00004651"/>
    </source>
</evidence>
<organism evidence="8 9">
    <name type="scientific">Caenimonas sedimenti</name>
    <dbReference type="NCBI Taxonomy" id="2596921"/>
    <lineage>
        <taxon>Bacteria</taxon>
        <taxon>Pseudomonadati</taxon>
        <taxon>Pseudomonadota</taxon>
        <taxon>Betaproteobacteria</taxon>
        <taxon>Burkholderiales</taxon>
        <taxon>Comamonadaceae</taxon>
        <taxon>Caenimonas</taxon>
    </lineage>
</organism>
<sequence length="155" mass="16344">MDASTRYVGFWARFLAFVIDSVCVLLLTVPLMFAVYGQATSPTPFALGDILINIVLPAVVVIALWVAFGATPGKMALGATIVDAGTGAPLTPAKAVVRYLGYFLSIIPLCAGFAWIAFDKRKQGWHDKLANSVVVRPVRTPPVSGSSPAPGAPRS</sequence>
<dbReference type="InterPro" id="IPR010432">
    <property type="entry name" value="RDD"/>
</dbReference>
<feature type="transmembrane region" description="Helical" evidence="6">
    <location>
        <begin position="99"/>
        <end position="118"/>
    </location>
</feature>
<feature type="transmembrane region" description="Helical" evidence="6">
    <location>
        <begin position="12"/>
        <end position="33"/>
    </location>
</feature>
<keyword evidence="3 6" id="KW-0812">Transmembrane</keyword>
<keyword evidence="4 6" id="KW-1133">Transmembrane helix</keyword>
<name>A0A562ZR00_9BURK</name>
<accession>A0A562ZR00</accession>